<organism evidence="1 2">
    <name type="scientific">Aureobasidium pullulans</name>
    <name type="common">Black yeast</name>
    <name type="synonym">Pullularia pullulans</name>
    <dbReference type="NCBI Taxonomy" id="5580"/>
    <lineage>
        <taxon>Eukaryota</taxon>
        <taxon>Fungi</taxon>
        <taxon>Dikarya</taxon>
        <taxon>Ascomycota</taxon>
        <taxon>Pezizomycotina</taxon>
        <taxon>Dothideomycetes</taxon>
        <taxon>Dothideomycetidae</taxon>
        <taxon>Dothideales</taxon>
        <taxon>Saccotheciaceae</taxon>
        <taxon>Aureobasidium</taxon>
    </lineage>
</organism>
<dbReference type="EMBL" id="QZBS01000807">
    <property type="protein sequence ID" value="THZ56890.1"/>
    <property type="molecule type" value="Genomic_DNA"/>
</dbReference>
<name>A0A4S9VWN5_AURPU</name>
<evidence type="ECO:0008006" key="3">
    <source>
        <dbReference type="Google" id="ProtNLM"/>
    </source>
</evidence>
<dbReference type="Proteomes" id="UP000309734">
    <property type="component" value="Unassembled WGS sequence"/>
</dbReference>
<gene>
    <name evidence="1" type="ORF">D6C85_10537</name>
</gene>
<sequence length="93" mass="10989">MRNWSDLDEMMTYYLAHQDEAMTIALNNYATFHERYLTTVATAYYWRRFFAAWASVQGFKPQLYETRADSEVVIRGIPFEAYALNAKKSMLNL</sequence>
<accession>A0A4S9VWN5</accession>
<protein>
    <recommendedName>
        <fullName evidence="3">Glycosyl transferase CAP10 domain-containing protein</fullName>
    </recommendedName>
</protein>
<dbReference type="AlphaFoldDB" id="A0A4S9VWN5"/>
<reference evidence="1 2" key="1">
    <citation type="submission" date="2018-10" db="EMBL/GenBank/DDBJ databases">
        <title>Fifty Aureobasidium pullulans genomes reveal a recombining polyextremotolerant generalist.</title>
        <authorList>
            <person name="Gostincar C."/>
            <person name="Turk M."/>
            <person name="Zajc J."/>
            <person name="Gunde-Cimerman N."/>
        </authorList>
    </citation>
    <scope>NUCLEOTIDE SEQUENCE [LARGE SCALE GENOMIC DNA]</scope>
    <source>
        <strain evidence="1 2">EXF-3519</strain>
    </source>
</reference>
<evidence type="ECO:0000313" key="2">
    <source>
        <dbReference type="Proteomes" id="UP000309734"/>
    </source>
</evidence>
<comment type="caution">
    <text evidence="1">The sequence shown here is derived from an EMBL/GenBank/DDBJ whole genome shotgun (WGS) entry which is preliminary data.</text>
</comment>
<evidence type="ECO:0000313" key="1">
    <source>
        <dbReference type="EMBL" id="THZ56890.1"/>
    </source>
</evidence>
<proteinExistence type="predicted"/>